<evidence type="ECO:0000256" key="1">
    <source>
        <dbReference type="ARBA" id="ARBA00004141"/>
    </source>
</evidence>
<organism evidence="8 9">
    <name type="scientific">Faecalispora sporosphaeroides</name>
    <dbReference type="NCBI Taxonomy" id="1549"/>
    <lineage>
        <taxon>Bacteria</taxon>
        <taxon>Bacillati</taxon>
        <taxon>Bacillota</taxon>
        <taxon>Clostridia</taxon>
        <taxon>Eubacteriales</taxon>
        <taxon>Oscillospiraceae</taxon>
        <taxon>Faecalispora</taxon>
    </lineage>
</organism>
<keyword evidence="4 6" id="KW-1133">Transmembrane helix</keyword>
<keyword evidence="3 6" id="KW-0812">Transmembrane</keyword>
<dbReference type="GO" id="GO:0000271">
    <property type="term" value="P:polysaccharide biosynthetic process"/>
    <property type="evidence" value="ECO:0007669"/>
    <property type="project" value="InterPro"/>
</dbReference>
<evidence type="ECO:0000256" key="5">
    <source>
        <dbReference type="ARBA" id="ARBA00023136"/>
    </source>
</evidence>
<dbReference type="PANTHER" id="PTHR38459:SF5">
    <property type="entry name" value="CELL WALL TEICHOIC ACID GLYCOSYLATION PROTEIN GTCA"/>
    <property type="match status" value="1"/>
</dbReference>
<feature type="transmembrane region" description="Helical" evidence="6">
    <location>
        <begin position="43"/>
        <end position="62"/>
    </location>
</feature>
<dbReference type="GO" id="GO:0005886">
    <property type="term" value="C:plasma membrane"/>
    <property type="evidence" value="ECO:0007669"/>
    <property type="project" value="TreeGrafter"/>
</dbReference>
<dbReference type="EMBL" id="SVNY01000003">
    <property type="protein sequence ID" value="MBE6833416.1"/>
    <property type="molecule type" value="Genomic_DNA"/>
</dbReference>
<evidence type="ECO:0000256" key="4">
    <source>
        <dbReference type="ARBA" id="ARBA00022989"/>
    </source>
</evidence>
<dbReference type="Pfam" id="PF04138">
    <property type="entry name" value="GtrA_DPMS_TM"/>
    <property type="match status" value="1"/>
</dbReference>
<protein>
    <submittedName>
        <fullName evidence="8">GtrA family protein</fullName>
    </submittedName>
</protein>
<dbReference type="InterPro" id="IPR007267">
    <property type="entry name" value="GtrA_DPMS_TM"/>
</dbReference>
<accession>A0A928Q3Y5</accession>
<evidence type="ECO:0000313" key="9">
    <source>
        <dbReference type="Proteomes" id="UP000754750"/>
    </source>
</evidence>
<evidence type="ECO:0000256" key="2">
    <source>
        <dbReference type="ARBA" id="ARBA00009399"/>
    </source>
</evidence>
<sequence>MNKLTKLWRFLTSPEMLSYLVFGVLTTLINILLAGLLYDVLHWNLYVANTLAWVASVAFAFFTNKLFVFQSKSMAPAVLLREAMSFLGARLFSLGVDTLGMGLLVDLLHWNFWVAKILMNVIVVILNYIFSKLLIFNQKK</sequence>
<feature type="domain" description="GtrA/DPMS transmembrane" evidence="7">
    <location>
        <begin position="19"/>
        <end position="136"/>
    </location>
</feature>
<dbReference type="Proteomes" id="UP000754750">
    <property type="component" value="Unassembled WGS sequence"/>
</dbReference>
<dbReference type="RefSeq" id="WP_020072632.1">
    <property type="nucleotide sequence ID" value="NZ_JBKWRC010000002.1"/>
</dbReference>
<evidence type="ECO:0000259" key="7">
    <source>
        <dbReference type="Pfam" id="PF04138"/>
    </source>
</evidence>
<reference evidence="8" key="1">
    <citation type="submission" date="2019-04" db="EMBL/GenBank/DDBJ databases">
        <title>Evolution of Biomass-Degrading Anaerobic Consortia Revealed by Metagenomics.</title>
        <authorList>
            <person name="Peng X."/>
        </authorList>
    </citation>
    <scope>NUCLEOTIDE SEQUENCE</scope>
    <source>
        <strain evidence="8">SIG551</strain>
    </source>
</reference>
<comment type="caution">
    <text evidence="8">The sequence shown here is derived from an EMBL/GenBank/DDBJ whole genome shotgun (WGS) entry which is preliminary data.</text>
</comment>
<evidence type="ECO:0000313" key="8">
    <source>
        <dbReference type="EMBL" id="MBE6833416.1"/>
    </source>
</evidence>
<evidence type="ECO:0000256" key="3">
    <source>
        <dbReference type="ARBA" id="ARBA00022692"/>
    </source>
</evidence>
<gene>
    <name evidence="8" type="ORF">E7512_07540</name>
</gene>
<comment type="similarity">
    <text evidence="2">Belongs to the GtrA family.</text>
</comment>
<name>A0A928Q3Y5_9FIRM</name>
<feature type="transmembrane region" description="Helical" evidence="6">
    <location>
        <begin position="83"/>
        <end position="104"/>
    </location>
</feature>
<comment type="subcellular location">
    <subcellularLocation>
        <location evidence="1">Membrane</location>
        <topology evidence="1">Multi-pass membrane protein</topology>
    </subcellularLocation>
</comment>
<dbReference type="InterPro" id="IPR051401">
    <property type="entry name" value="GtrA_CellWall_Glycosyl"/>
</dbReference>
<feature type="transmembrane region" description="Helical" evidence="6">
    <location>
        <begin position="110"/>
        <end position="130"/>
    </location>
</feature>
<keyword evidence="5 6" id="KW-0472">Membrane</keyword>
<evidence type="ECO:0000256" key="6">
    <source>
        <dbReference type="SAM" id="Phobius"/>
    </source>
</evidence>
<dbReference type="PANTHER" id="PTHR38459">
    <property type="entry name" value="PROPHAGE BACTOPRENOL-LINKED GLUCOSE TRANSLOCASE HOMOLOG"/>
    <property type="match status" value="1"/>
</dbReference>
<dbReference type="AlphaFoldDB" id="A0A928Q3Y5"/>
<feature type="transmembrane region" description="Helical" evidence="6">
    <location>
        <begin position="16"/>
        <end position="37"/>
    </location>
</feature>
<proteinExistence type="inferred from homology"/>